<protein>
    <submittedName>
        <fullName evidence="1">Uncharacterized protein</fullName>
    </submittedName>
</protein>
<accession>A0ABD4A588</accession>
<name>A0ABD4A588_9BACI</name>
<evidence type="ECO:0000313" key="1">
    <source>
        <dbReference type="EMBL" id="KIO72212.1"/>
    </source>
</evidence>
<dbReference type="Proteomes" id="UP000032076">
    <property type="component" value="Unassembled WGS sequence"/>
</dbReference>
<proteinExistence type="predicted"/>
<dbReference type="AlphaFoldDB" id="A0ABD4A588"/>
<reference evidence="1 2" key="1">
    <citation type="submission" date="2015-01" db="EMBL/GenBank/DDBJ databases">
        <title>Draft Genome Sequences of Four Bacillus thermoamylovorans Strains, Isolated From Food Products.</title>
        <authorList>
            <person name="Krawcyk A.O."/>
            <person name="Berendsen E.M."/>
            <person name="Eijlander R.T."/>
            <person name="de Jong A."/>
            <person name="Wells-Bennik M."/>
            <person name="Kuipers O.P."/>
        </authorList>
    </citation>
    <scope>NUCLEOTIDE SEQUENCE [LARGE SCALE GENOMIC DNA]</scope>
    <source>
        <strain evidence="1 2">B4167</strain>
    </source>
</reference>
<gene>
    <name evidence="1" type="ORF">B4167_0569</name>
</gene>
<organism evidence="1 2">
    <name type="scientific">Caldibacillus thermoamylovorans</name>
    <dbReference type="NCBI Taxonomy" id="35841"/>
    <lineage>
        <taxon>Bacteria</taxon>
        <taxon>Bacillati</taxon>
        <taxon>Bacillota</taxon>
        <taxon>Bacilli</taxon>
        <taxon>Bacillales</taxon>
        <taxon>Bacillaceae</taxon>
        <taxon>Caldibacillus</taxon>
    </lineage>
</organism>
<sequence>MKRLPIKKLLAFVLNKVIGDSPMMSYRNSDFKPPVRHKFGKPTSEQ</sequence>
<evidence type="ECO:0000313" key="2">
    <source>
        <dbReference type="Proteomes" id="UP000032076"/>
    </source>
</evidence>
<dbReference type="EMBL" id="JXLU01000100">
    <property type="protein sequence ID" value="KIO72212.1"/>
    <property type="molecule type" value="Genomic_DNA"/>
</dbReference>
<comment type="caution">
    <text evidence="1">The sequence shown here is derived from an EMBL/GenBank/DDBJ whole genome shotgun (WGS) entry which is preliminary data.</text>
</comment>